<feature type="transmembrane region" description="Helical" evidence="2">
    <location>
        <begin position="40"/>
        <end position="62"/>
    </location>
</feature>
<sequence length="476" mass="49722">MATKKDLVEAHAFSRRRLVTAFVSGAPGGREVEPVRPGRVLIGGIALSVLLLAGAAIAGFLLGRPPAQWLAQGSFIISKDTGEQYVVMQGEPSPLLQRVPNYVSAQLLLGDAELTPFTVRDKYIRTVALGEDLGIEGAPAGLPSASELVDDGWTACTGDGLGIKLAVQETPAVQDLTGSAFLVASEGKQWLIATAPPVGDQEGRAWRFAMPDDEISASTVGNQLQFGATPVEVDEEWLNLFPTASGTDLEKESFGITRAGQAVGYGDTRTDLSQFVIGDLLISAASGRYYLLGDDAPQQLSPFAAMVYGIVGRQAVEVPNDLNAKFDDTTVPAEWPTSLPTAVTSGAMCAELHPGPATAARVSLATNPTGAADPAGDDPISPGRHDVDVEPSAGAYVLSGSDDAATGGTPYVIDTKGEKYLLGPLVPTYIGYEDVTPPLVPSTWMQFFDTGVPLTTNSARRVPEDAPPADSEADAG</sequence>
<dbReference type="InterPro" id="IPR007795">
    <property type="entry name" value="T7SS_EccB"/>
</dbReference>
<evidence type="ECO:0000313" key="4">
    <source>
        <dbReference type="Proteomes" id="UP000636918"/>
    </source>
</evidence>
<proteinExistence type="predicted"/>
<keyword evidence="2" id="KW-1133">Transmembrane helix</keyword>
<keyword evidence="4" id="KW-1185">Reference proteome</keyword>
<dbReference type="Pfam" id="PF05108">
    <property type="entry name" value="T7SS_ESX1_EccB"/>
    <property type="match status" value="1"/>
</dbReference>
<evidence type="ECO:0000256" key="1">
    <source>
        <dbReference type="SAM" id="MobiDB-lite"/>
    </source>
</evidence>
<evidence type="ECO:0000313" key="3">
    <source>
        <dbReference type="EMBL" id="MBL0746363.1"/>
    </source>
</evidence>
<reference evidence="3 4" key="1">
    <citation type="submission" date="2021-01" db="EMBL/GenBank/DDBJ databases">
        <title>Genome seq and assembly of Nocardiodes sp. G10.</title>
        <authorList>
            <person name="Chhetri G."/>
        </authorList>
    </citation>
    <scope>NUCLEOTIDE SEQUENCE [LARGE SCALE GENOMIC DNA]</scope>
    <source>
        <strain evidence="3 4">G10</strain>
    </source>
</reference>
<name>A0ABS1L483_9ACTN</name>
<keyword evidence="2" id="KW-0472">Membrane</keyword>
<keyword evidence="2" id="KW-0812">Transmembrane</keyword>
<dbReference type="EMBL" id="JAERSG010000001">
    <property type="protein sequence ID" value="MBL0746363.1"/>
    <property type="molecule type" value="Genomic_DNA"/>
</dbReference>
<organism evidence="3 4">
    <name type="scientific">Nocardioides baculatus</name>
    <dbReference type="NCBI Taxonomy" id="2801337"/>
    <lineage>
        <taxon>Bacteria</taxon>
        <taxon>Bacillati</taxon>
        <taxon>Actinomycetota</taxon>
        <taxon>Actinomycetes</taxon>
        <taxon>Propionibacteriales</taxon>
        <taxon>Nocardioidaceae</taxon>
        <taxon>Nocardioides</taxon>
    </lineage>
</organism>
<feature type="region of interest" description="Disordered" evidence="1">
    <location>
        <begin position="457"/>
        <end position="476"/>
    </location>
</feature>
<comment type="caution">
    <text evidence="3">The sequence shown here is derived from an EMBL/GenBank/DDBJ whole genome shotgun (WGS) entry which is preliminary data.</text>
</comment>
<dbReference type="InterPro" id="IPR044857">
    <property type="entry name" value="T7SS_EccB_R1"/>
</dbReference>
<accession>A0ABS1L483</accession>
<dbReference type="PANTHER" id="PTHR40765">
    <property type="entry name" value="ESX-2 SECRETION SYSTEM ATPASE ECCB2"/>
    <property type="match status" value="1"/>
</dbReference>
<dbReference type="Proteomes" id="UP000636918">
    <property type="component" value="Unassembled WGS sequence"/>
</dbReference>
<gene>
    <name evidence="3" type="ORF">JI751_01970</name>
</gene>
<dbReference type="Gene3D" id="3.30.2390.20">
    <property type="entry name" value="Type VII secretion system EccB, repeat 1 domain"/>
    <property type="match status" value="1"/>
</dbReference>
<dbReference type="PANTHER" id="PTHR40765:SF2">
    <property type="entry name" value="ESX-2 SECRETION SYSTEM ATPASE ECCB2"/>
    <property type="match status" value="1"/>
</dbReference>
<protein>
    <submittedName>
        <fullName evidence="3">Type VII secretion protein EccB</fullName>
    </submittedName>
</protein>
<dbReference type="RefSeq" id="WP_201932764.1">
    <property type="nucleotide sequence ID" value="NZ_JAERSG010000001.1"/>
</dbReference>
<evidence type="ECO:0000256" key="2">
    <source>
        <dbReference type="SAM" id="Phobius"/>
    </source>
</evidence>